<organism evidence="2 3">
    <name type="scientific">Amylolactobacillus amylotrophicus DSM 20534</name>
    <dbReference type="NCBI Taxonomy" id="1423722"/>
    <lineage>
        <taxon>Bacteria</taxon>
        <taxon>Bacillati</taxon>
        <taxon>Bacillota</taxon>
        <taxon>Bacilli</taxon>
        <taxon>Lactobacillales</taxon>
        <taxon>Lactobacillaceae</taxon>
        <taxon>Amylolactobacillus</taxon>
    </lineage>
</organism>
<dbReference type="Proteomes" id="UP000050909">
    <property type="component" value="Unassembled WGS sequence"/>
</dbReference>
<evidence type="ECO:0000313" key="3">
    <source>
        <dbReference type="Proteomes" id="UP000050909"/>
    </source>
</evidence>
<dbReference type="SUPFAM" id="SSF53335">
    <property type="entry name" value="S-adenosyl-L-methionine-dependent methyltransferases"/>
    <property type="match status" value="1"/>
</dbReference>
<dbReference type="Gene3D" id="1.10.150.470">
    <property type="match status" value="1"/>
</dbReference>
<comment type="caution">
    <text evidence="2">The sequence shown here is derived from an EMBL/GenBank/DDBJ whole genome shotgun (WGS) entry which is preliminary data.</text>
</comment>
<keyword evidence="2" id="KW-0489">Methyltransferase</keyword>
<keyword evidence="2" id="KW-0808">Transferase</keyword>
<dbReference type="GO" id="GO:0003677">
    <property type="term" value="F:DNA binding"/>
    <property type="evidence" value="ECO:0007669"/>
    <property type="project" value="InterPro"/>
</dbReference>
<dbReference type="GO" id="GO:0032259">
    <property type="term" value="P:methylation"/>
    <property type="evidence" value="ECO:0007669"/>
    <property type="project" value="UniProtKB-KW"/>
</dbReference>
<dbReference type="PANTHER" id="PTHR41313">
    <property type="entry name" value="ADENINE-SPECIFIC METHYLTRANSFERASE"/>
    <property type="match status" value="1"/>
</dbReference>
<dbReference type="InterPro" id="IPR052933">
    <property type="entry name" value="DNA_Protect_Modify"/>
</dbReference>
<dbReference type="GO" id="GO:0008170">
    <property type="term" value="F:N-methyltransferase activity"/>
    <property type="evidence" value="ECO:0007669"/>
    <property type="project" value="InterPro"/>
</dbReference>
<gene>
    <name evidence="2" type="ORF">FC62_GL000418</name>
</gene>
<keyword evidence="3" id="KW-1185">Reference proteome</keyword>
<dbReference type="InterPro" id="IPR029063">
    <property type="entry name" value="SAM-dependent_MTases_sf"/>
</dbReference>
<sequence>MKAIETIYPEFEQAVKLLRTELNSDFTTALVETFDNLEHQTVKVDEGAPSVEGVKQLTDAYAKLNYDTLSVANKETLLYLLTLTAVSHDGYDENQQITPKYLAMVIAMLAEKFVPDLTGKSILDPAVGTGTLLLDVLNEYKANKRQELRVSGIDNNADLLDLADVRALVAKQPIDLYHQDALEPWLGDAPDVVISDLPVGYYPLDERAKKFVNARPTGHSMAHELLIEQIVLHLNQNGFAFLVIPELLLKGENATNFIGWLAKNVYLQAIIDLPDDLFTERNKRRAIMVLQNHGDDAHQPKNILLAKIGSLRKPESLVEFNYELNEWYKNNLG</sequence>
<dbReference type="CDD" id="cd02440">
    <property type="entry name" value="AdoMet_MTases"/>
    <property type="match status" value="1"/>
</dbReference>
<dbReference type="PANTHER" id="PTHR41313:SF1">
    <property type="entry name" value="DNA METHYLASE ADENINE-SPECIFIC DOMAIN-CONTAINING PROTEIN"/>
    <property type="match status" value="1"/>
</dbReference>
<evidence type="ECO:0000259" key="1">
    <source>
        <dbReference type="Pfam" id="PF02384"/>
    </source>
</evidence>
<reference evidence="2 3" key="1">
    <citation type="journal article" date="2015" name="Genome Announc.">
        <title>Expanding the biotechnology potential of lactobacilli through comparative genomics of 213 strains and associated genera.</title>
        <authorList>
            <person name="Sun Z."/>
            <person name="Harris H.M."/>
            <person name="McCann A."/>
            <person name="Guo C."/>
            <person name="Argimon S."/>
            <person name="Zhang W."/>
            <person name="Yang X."/>
            <person name="Jeffery I.B."/>
            <person name="Cooney J.C."/>
            <person name="Kagawa T.F."/>
            <person name="Liu W."/>
            <person name="Song Y."/>
            <person name="Salvetti E."/>
            <person name="Wrobel A."/>
            <person name="Rasinkangas P."/>
            <person name="Parkhill J."/>
            <person name="Rea M.C."/>
            <person name="O'Sullivan O."/>
            <person name="Ritari J."/>
            <person name="Douillard F.P."/>
            <person name="Paul Ross R."/>
            <person name="Yang R."/>
            <person name="Briner A.E."/>
            <person name="Felis G.E."/>
            <person name="de Vos W.M."/>
            <person name="Barrangou R."/>
            <person name="Klaenhammer T.R."/>
            <person name="Caufield P.W."/>
            <person name="Cui Y."/>
            <person name="Zhang H."/>
            <person name="O'Toole P.W."/>
        </authorList>
    </citation>
    <scope>NUCLEOTIDE SEQUENCE [LARGE SCALE GENOMIC DNA]</scope>
    <source>
        <strain evidence="2 3">DSM 20534</strain>
    </source>
</reference>
<dbReference type="AlphaFoldDB" id="A0A0R1GY52"/>
<accession>A0A0R1GY52</accession>
<dbReference type="Gene3D" id="3.40.50.150">
    <property type="entry name" value="Vaccinia Virus protein VP39"/>
    <property type="match status" value="1"/>
</dbReference>
<dbReference type="InterPro" id="IPR003356">
    <property type="entry name" value="DNA_methylase_A-5"/>
</dbReference>
<dbReference type="PATRIC" id="fig|1423722.3.peg.427"/>
<dbReference type="Pfam" id="PF02384">
    <property type="entry name" value="N6_Mtase"/>
    <property type="match status" value="1"/>
</dbReference>
<proteinExistence type="predicted"/>
<evidence type="ECO:0000313" key="2">
    <source>
        <dbReference type="EMBL" id="KRK38729.1"/>
    </source>
</evidence>
<dbReference type="PRINTS" id="PR00507">
    <property type="entry name" value="N12N6MTFRASE"/>
</dbReference>
<dbReference type="RefSeq" id="WP_054745995.1">
    <property type="nucleotide sequence ID" value="NZ_AZCV01000001.1"/>
</dbReference>
<feature type="domain" description="DNA methylase adenine-specific" evidence="1">
    <location>
        <begin position="91"/>
        <end position="305"/>
    </location>
</feature>
<dbReference type="EMBL" id="AZCV01000001">
    <property type="protein sequence ID" value="KRK38729.1"/>
    <property type="molecule type" value="Genomic_DNA"/>
</dbReference>
<name>A0A0R1GY52_9LACO</name>
<protein>
    <submittedName>
        <fullName evidence="2">DNA methyltransferase</fullName>
    </submittedName>
</protein>